<feature type="coiled-coil region" evidence="6">
    <location>
        <begin position="58"/>
        <end position="88"/>
    </location>
</feature>
<dbReference type="STRING" id="1314777.A0A164VX79"/>
<evidence type="ECO:0000313" key="9">
    <source>
        <dbReference type="Proteomes" id="UP000076722"/>
    </source>
</evidence>
<comment type="subcellular location">
    <subcellularLocation>
        <location evidence="1">Nucleus</location>
    </subcellularLocation>
</comment>
<dbReference type="Proteomes" id="UP000076722">
    <property type="component" value="Unassembled WGS sequence"/>
</dbReference>
<evidence type="ECO:0000256" key="6">
    <source>
        <dbReference type="SAM" id="Coils"/>
    </source>
</evidence>
<feature type="compositionally biased region" description="Basic residues" evidence="7">
    <location>
        <begin position="20"/>
        <end position="32"/>
    </location>
</feature>
<keyword evidence="2" id="KW-0597">Phosphoprotein</keyword>
<dbReference type="EMBL" id="KV419404">
    <property type="protein sequence ID" value="KZS94550.1"/>
    <property type="molecule type" value="Genomic_DNA"/>
</dbReference>
<evidence type="ECO:0000256" key="1">
    <source>
        <dbReference type="ARBA" id="ARBA00004123"/>
    </source>
</evidence>
<keyword evidence="6" id="KW-0175">Coiled coil</keyword>
<feature type="region of interest" description="Disordered" evidence="7">
    <location>
        <begin position="1"/>
        <end position="58"/>
    </location>
</feature>
<protein>
    <submittedName>
        <fullName evidence="8">Uncharacterized protein</fullName>
    </submittedName>
</protein>
<evidence type="ECO:0000256" key="3">
    <source>
        <dbReference type="ARBA" id="ARBA00022737"/>
    </source>
</evidence>
<feature type="region of interest" description="Disordered" evidence="7">
    <location>
        <begin position="174"/>
        <end position="223"/>
    </location>
</feature>
<reference evidence="8 9" key="1">
    <citation type="journal article" date="2016" name="Mol. Biol. Evol.">
        <title>Comparative Genomics of Early-Diverging Mushroom-Forming Fungi Provides Insights into the Origins of Lignocellulose Decay Capabilities.</title>
        <authorList>
            <person name="Nagy L.G."/>
            <person name="Riley R."/>
            <person name="Tritt A."/>
            <person name="Adam C."/>
            <person name="Daum C."/>
            <person name="Floudas D."/>
            <person name="Sun H."/>
            <person name="Yadav J.S."/>
            <person name="Pangilinan J."/>
            <person name="Larsson K.H."/>
            <person name="Matsuura K."/>
            <person name="Barry K."/>
            <person name="Labutti K."/>
            <person name="Kuo R."/>
            <person name="Ohm R.A."/>
            <person name="Bhattacharya S.S."/>
            <person name="Shirouzu T."/>
            <person name="Yoshinaga Y."/>
            <person name="Martin F.M."/>
            <person name="Grigoriev I.V."/>
            <person name="Hibbett D.S."/>
        </authorList>
    </citation>
    <scope>NUCLEOTIDE SEQUENCE [LARGE SCALE GENOMIC DNA]</scope>
    <source>
        <strain evidence="8 9">HHB9708</strain>
    </source>
</reference>
<dbReference type="AlphaFoldDB" id="A0A164VX79"/>
<keyword evidence="4" id="KW-0040">ANK repeat</keyword>
<evidence type="ECO:0000256" key="4">
    <source>
        <dbReference type="ARBA" id="ARBA00023043"/>
    </source>
</evidence>
<feature type="compositionally biased region" description="Basic and acidic residues" evidence="7">
    <location>
        <begin position="49"/>
        <end position="58"/>
    </location>
</feature>
<sequence length="345" mass="40740">MPLPKLKTTPAEQAETEWRRAKRASKKTRRPRSPTPVASASSSKPRKRTLYDENLGHLDMTEEEYENLRRAAEERRFEEKLLDAMDEDEYGRFGDPRAASLDRWGDPVSVIPQRHKRSESQHDNANLNSMDDETYAEWIREGMYKCGNTLHLHDNFVSVLLTDTDVVNIRRTHKKEAEEMERREKERQARKEREKAERRERRKREKLEEELRQKRKVENERRRKQDRWKLYEESWKDLANIPPPPSSLKFSDIPWPMFDLPADPDALASDAISSFIFDSMSHQDTDDSEGPKPLKDLLRPHLLRFHPDKFEGRIMPLVRESERELVREGIGAVMRCLNTIAEGNR</sequence>
<evidence type="ECO:0000256" key="7">
    <source>
        <dbReference type="SAM" id="MobiDB-lite"/>
    </source>
</evidence>
<dbReference type="GO" id="GO:0043124">
    <property type="term" value="P:negative regulation of canonical NF-kappaB signal transduction"/>
    <property type="evidence" value="ECO:0007669"/>
    <property type="project" value="InterPro"/>
</dbReference>
<accession>A0A164VX79</accession>
<organism evidence="8 9">
    <name type="scientific">Sistotremastrum niveocremeum HHB9708</name>
    <dbReference type="NCBI Taxonomy" id="1314777"/>
    <lineage>
        <taxon>Eukaryota</taxon>
        <taxon>Fungi</taxon>
        <taxon>Dikarya</taxon>
        <taxon>Basidiomycota</taxon>
        <taxon>Agaricomycotina</taxon>
        <taxon>Agaricomycetes</taxon>
        <taxon>Sistotremastrales</taxon>
        <taxon>Sistotremastraceae</taxon>
        <taxon>Sertulicium</taxon>
        <taxon>Sertulicium niveocremeum</taxon>
    </lineage>
</organism>
<evidence type="ECO:0000313" key="8">
    <source>
        <dbReference type="EMBL" id="KZS94550.1"/>
    </source>
</evidence>
<feature type="compositionally biased region" description="Basic and acidic residues" evidence="7">
    <location>
        <begin position="175"/>
        <end position="223"/>
    </location>
</feature>
<dbReference type="GO" id="GO:0005634">
    <property type="term" value="C:nucleus"/>
    <property type="evidence" value="ECO:0007669"/>
    <property type="project" value="UniProtKB-SubCell"/>
</dbReference>
<gene>
    <name evidence="8" type="ORF">SISNIDRAFT_453480</name>
</gene>
<dbReference type="PANTHER" id="PTHR15263:SF1">
    <property type="entry name" value="NF-KAPPA-B INHIBITOR-LIKE PROTEIN 1"/>
    <property type="match status" value="1"/>
</dbReference>
<keyword evidence="3" id="KW-0677">Repeat</keyword>
<evidence type="ECO:0000256" key="5">
    <source>
        <dbReference type="ARBA" id="ARBA00023242"/>
    </source>
</evidence>
<dbReference type="OrthoDB" id="412109at2759"/>
<keyword evidence="5" id="KW-0539">Nucleus</keyword>
<dbReference type="PANTHER" id="PTHR15263">
    <property type="entry name" value="I-KAPPA-B-LIKE PROTEIN IKBL"/>
    <property type="match status" value="1"/>
</dbReference>
<proteinExistence type="predicted"/>
<name>A0A164VX79_9AGAM</name>
<keyword evidence="9" id="KW-1185">Reference proteome</keyword>
<evidence type="ECO:0000256" key="2">
    <source>
        <dbReference type="ARBA" id="ARBA00022553"/>
    </source>
</evidence>
<dbReference type="InterPro" id="IPR038753">
    <property type="entry name" value="NFKBIL1"/>
</dbReference>